<reference evidence="3 4" key="1">
    <citation type="submission" date="2014-03" db="EMBL/GenBank/DDBJ databases">
        <title>Genomics of Bifidobacteria.</title>
        <authorList>
            <person name="Ventura M."/>
            <person name="Milani C."/>
            <person name="Lugli G.A."/>
        </authorList>
    </citation>
    <scope>NUCLEOTIDE SEQUENCE [LARGE SCALE GENOMIC DNA]</scope>
    <source>
        <strain evidence="3 4">DSM 23967</strain>
    </source>
</reference>
<dbReference type="InterPro" id="IPR020568">
    <property type="entry name" value="Ribosomal_Su5_D2-typ_SF"/>
</dbReference>
<dbReference type="AlphaFoldDB" id="A0A087D5N7"/>
<feature type="domain" description="Mg chelatase-related protein C-terminal" evidence="2">
    <location>
        <begin position="401"/>
        <end position="489"/>
    </location>
</feature>
<dbReference type="Gene3D" id="3.40.50.300">
    <property type="entry name" value="P-loop containing nucleotide triphosphate hydrolases"/>
    <property type="match status" value="1"/>
</dbReference>
<comment type="caution">
    <text evidence="3">The sequence shown here is derived from an EMBL/GenBank/DDBJ whole genome shotgun (WGS) entry which is preliminary data.</text>
</comment>
<evidence type="ECO:0000313" key="3">
    <source>
        <dbReference type="EMBL" id="KFI90837.1"/>
    </source>
</evidence>
<dbReference type="SUPFAM" id="SSF54211">
    <property type="entry name" value="Ribosomal protein S5 domain 2-like"/>
    <property type="match status" value="1"/>
</dbReference>
<sequence>MNIGRIDGVDLIGLKPFMVQCQAFQTPGLPYFALIGLEDSWGDDVASRIRFAVDETRLPWPEGRVTVNLSPAAVRKRNGVHELAIALSVIDLAGGLTRPAGLGPSDRIVAIGGLDEHGDVTPVRGVVAMLERCRERGVRHVVIPAGNMDAARMVGGLTLYPVDTLADAATRLDSLRVADYSVPDRRGASIRSDWGDDPSLDGVREAAVAAAAGRHHMLIGTDYSSLSDVDGIVRCMRSLLPRLDGRQAMELARIRDVKGIAGPLGIGLDDLPPLSDPFHFCTVAGVVGDGVVPGAASLADHGVLYLAQAEEFSMRSLMGLLKPMDTGEAECAAVAGGRVIWPADFQLAGVMLRCPCGLPPESCRCTERELARHRLPALFEERCAIRIDSKDIQSHPAPSLADARAMVADARARQQARFTDTAIESNNRIGNDWLEAHTSWNVLALMAERAGAEEEDGRLALNAGRLAWTMADLAGHAKPGEEDAMKALGMVMGDESGRCIPDHASSVCDPAATFDLEQPPTYGTVR</sequence>
<dbReference type="Proteomes" id="UP000029066">
    <property type="component" value="Unassembled WGS sequence"/>
</dbReference>
<dbReference type="GO" id="GO:0005524">
    <property type="term" value="F:ATP binding"/>
    <property type="evidence" value="ECO:0007669"/>
    <property type="project" value="InterPro"/>
</dbReference>
<dbReference type="SUPFAM" id="SSF52540">
    <property type="entry name" value="P-loop containing nucleoside triphosphate hydrolases"/>
    <property type="match status" value="1"/>
</dbReference>
<proteinExistence type="predicted"/>
<dbReference type="EMBL" id="JGZN01000020">
    <property type="protein sequence ID" value="KFI90837.1"/>
    <property type="molecule type" value="Genomic_DNA"/>
</dbReference>
<feature type="domain" description="Magnesium chelatase ChlI-like catalytic" evidence="1">
    <location>
        <begin position="204"/>
        <end position="391"/>
    </location>
</feature>
<gene>
    <name evidence="3" type="ORF">BISA_2209</name>
</gene>
<dbReference type="InterPro" id="IPR027417">
    <property type="entry name" value="P-loop_NTPase"/>
</dbReference>
<evidence type="ECO:0000259" key="1">
    <source>
        <dbReference type="Pfam" id="PF01078"/>
    </source>
</evidence>
<protein>
    <submittedName>
        <fullName evidence="3">ATPase-like magnesium chelatase subunit ChlI</fullName>
    </submittedName>
</protein>
<dbReference type="STRING" id="1437607.BISA_2209"/>
<evidence type="ECO:0000259" key="2">
    <source>
        <dbReference type="Pfam" id="PF13335"/>
    </source>
</evidence>
<dbReference type="InterPro" id="IPR000523">
    <property type="entry name" value="Mg_chelatse_chII-like_cat_dom"/>
</dbReference>
<evidence type="ECO:0000313" key="4">
    <source>
        <dbReference type="Proteomes" id="UP000029066"/>
    </source>
</evidence>
<accession>A0A087D5N7</accession>
<dbReference type="Pfam" id="PF13541">
    <property type="entry name" value="ChlI"/>
    <property type="match status" value="1"/>
</dbReference>
<dbReference type="Pfam" id="PF01078">
    <property type="entry name" value="Mg_chelatase"/>
    <property type="match status" value="1"/>
</dbReference>
<dbReference type="RefSeq" id="WP_033892091.1">
    <property type="nucleotide sequence ID" value="NZ_JDUT01000018.1"/>
</dbReference>
<dbReference type="Pfam" id="PF13335">
    <property type="entry name" value="Mg_chelatase_C"/>
    <property type="match status" value="1"/>
</dbReference>
<dbReference type="InterPro" id="IPR014721">
    <property type="entry name" value="Ribsml_uS5_D2-typ_fold_subgr"/>
</dbReference>
<name>A0A087D5N7_9BIFI</name>
<dbReference type="Gene3D" id="3.30.230.10">
    <property type="match status" value="1"/>
</dbReference>
<dbReference type="InterPro" id="IPR025158">
    <property type="entry name" value="Mg_chelat-rel_C"/>
</dbReference>
<organism evidence="3 4">
    <name type="scientific">Bifidobacterium saguini DSM 23967</name>
    <dbReference type="NCBI Taxonomy" id="1437607"/>
    <lineage>
        <taxon>Bacteria</taxon>
        <taxon>Bacillati</taxon>
        <taxon>Actinomycetota</taxon>
        <taxon>Actinomycetes</taxon>
        <taxon>Bifidobacteriales</taxon>
        <taxon>Bifidobacteriaceae</taxon>
        <taxon>Bifidobacterium</taxon>
    </lineage>
</organism>
<dbReference type="OrthoDB" id="9813147at2"/>